<dbReference type="OrthoDB" id="97518at2759"/>
<evidence type="ECO:0000313" key="3">
    <source>
        <dbReference type="Proteomes" id="UP000193986"/>
    </source>
</evidence>
<dbReference type="PANTHER" id="PTHR31087">
    <property type="match status" value="1"/>
</dbReference>
<dbReference type="InParanoid" id="A0A1Y2AMS5"/>
<dbReference type="Proteomes" id="UP000193986">
    <property type="component" value="Unassembled WGS sequence"/>
</dbReference>
<dbReference type="EMBL" id="MCFC01000075">
    <property type="protein sequence ID" value="ORY23796.1"/>
    <property type="molecule type" value="Genomic_DNA"/>
</dbReference>
<dbReference type="InterPro" id="IPR038595">
    <property type="entry name" value="LOR_sf"/>
</dbReference>
<reference evidence="2 3" key="1">
    <citation type="submission" date="2016-07" db="EMBL/GenBank/DDBJ databases">
        <title>Pervasive Adenine N6-methylation of Active Genes in Fungi.</title>
        <authorList>
            <consortium name="DOE Joint Genome Institute"/>
            <person name="Mondo S.J."/>
            <person name="Dannebaum R.O."/>
            <person name="Kuo R.C."/>
            <person name="Labutti K."/>
            <person name="Haridas S."/>
            <person name="Kuo A."/>
            <person name="Salamov A."/>
            <person name="Ahrendt S.R."/>
            <person name="Lipzen A."/>
            <person name="Sullivan W."/>
            <person name="Andreopoulos W.B."/>
            <person name="Clum A."/>
            <person name="Lindquist E."/>
            <person name="Daum C."/>
            <person name="Ramamoorthy G.K."/>
            <person name="Gryganskyi A."/>
            <person name="Culley D."/>
            <person name="Magnuson J.K."/>
            <person name="James T.Y."/>
            <person name="O'Malley M.A."/>
            <person name="Stajich J.E."/>
            <person name="Spatafora J.W."/>
            <person name="Visel A."/>
            <person name="Grigoriev I.V."/>
        </authorList>
    </citation>
    <scope>NUCLEOTIDE SEQUENCE [LARGE SCALE GENOMIC DNA]</scope>
    <source>
        <strain evidence="2 3">68-887.2</strain>
    </source>
</reference>
<keyword evidence="3" id="KW-1185">Reference proteome</keyword>
<organism evidence="2 3">
    <name type="scientific">Naematelia encephala</name>
    <dbReference type="NCBI Taxonomy" id="71784"/>
    <lineage>
        <taxon>Eukaryota</taxon>
        <taxon>Fungi</taxon>
        <taxon>Dikarya</taxon>
        <taxon>Basidiomycota</taxon>
        <taxon>Agaricomycotina</taxon>
        <taxon>Tremellomycetes</taxon>
        <taxon>Tremellales</taxon>
        <taxon>Naemateliaceae</taxon>
        <taxon>Naematelia</taxon>
    </lineage>
</organism>
<proteinExistence type="inferred from homology"/>
<dbReference type="SUPFAM" id="SSF54518">
    <property type="entry name" value="Tubby C-terminal domain-like"/>
    <property type="match status" value="1"/>
</dbReference>
<comment type="similarity">
    <text evidence="1">Belongs to the LOR family.</text>
</comment>
<dbReference type="Gene3D" id="2.40.160.200">
    <property type="entry name" value="LURP1-related"/>
    <property type="match status" value="1"/>
</dbReference>
<dbReference type="InterPro" id="IPR007612">
    <property type="entry name" value="LOR"/>
</dbReference>
<dbReference type="InterPro" id="IPR025659">
    <property type="entry name" value="Tubby-like_C"/>
</dbReference>
<gene>
    <name evidence="2" type="ORF">BCR39DRAFT_548494</name>
</gene>
<evidence type="ECO:0000313" key="2">
    <source>
        <dbReference type="EMBL" id="ORY23796.1"/>
    </source>
</evidence>
<dbReference type="Pfam" id="PF04525">
    <property type="entry name" value="LOR"/>
    <property type="match status" value="1"/>
</dbReference>
<name>A0A1Y2AMS5_9TREE</name>
<dbReference type="STRING" id="71784.A0A1Y2AMS5"/>
<accession>A0A1Y2AMS5</accession>
<protein>
    <submittedName>
        <fullName evidence="2">Tubby C-terminal-like domain-containing protein</fullName>
    </submittedName>
</protein>
<dbReference type="PANTHER" id="PTHR31087:SF161">
    <property type="entry name" value="TUBBY C 2 FAMILY PROTEIN"/>
    <property type="match status" value="1"/>
</dbReference>
<evidence type="ECO:0000256" key="1">
    <source>
        <dbReference type="ARBA" id="ARBA00005437"/>
    </source>
</evidence>
<sequence length="196" mass="22492">MPSKSDVKEWESFNPPLGLDQKRSTAGFTRLTLRKPLSWSSGDFVVEDEEGAVIFKCQGKFKSTQDRVIQDSEGQVVYTLSTRFWSMSRETIGLDSMGVEAFRIKKDNNLLHMKLHATFVDEAREEPITLSMQAKWYKDGADITWGELPVARMRREQYWKDKRELLIAPGVETALIFAMCTVFDMLEMETMGYAIA</sequence>
<comment type="caution">
    <text evidence="2">The sequence shown here is derived from an EMBL/GenBank/DDBJ whole genome shotgun (WGS) entry which is preliminary data.</text>
</comment>
<dbReference type="AlphaFoldDB" id="A0A1Y2AMS5"/>